<evidence type="ECO:0000256" key="2">
    <source>
        <dbReference type="ARBA" id="ARBA00022525"/>
    </source>
</evidence>
<proteinExistence type="inferred from homology"/>
<dbReference type="PANTHER" id="PTHR14066">
    <property type="entry name" value="ATRIAL NATRIURETIC FACTOR PRECURSOR"/>
    <property type="match status" value="1"/>
</dbReference>
<dbReference type="EMBL" id="KV935920">
    <property type="protein sequence ID" value="PIO30540.1"/>
    <property type="molecule type" value="Genomic_DNA"/>
</dbReference>
<protein>
    <submittedName>
        <fullName evidence="7">Uncharacterized protein</fullName>
    </submittedName>
</protein>
<keyword evidence="2" id="KW-0964">Secreted</keyword>
<dbReference type="InterPro" id="IPR000663">
    <property type="entry name" value="Natr_peptide"/>
</dbReference>
<evidence type="ECO:0000256" key="4">
    <source>
        <dbReference type="ARBA" id="ARBA00023157"/>
    </source>
</evidence>
<accession>A0A2G9RRN7</accession>
<organism evidence="7 8">
    <name type="scientific">Aquarana catesbeiana</name>
    <name type="common">American bullfrog</name>
    <name type="synonym">Rana catesbeiana</name>
    <dbReference type="NCBI Taxonomy" id="8400"/>
    <lineage>
        <taxon>Eukaryota</taxon>
        <taxon>Metazoa</taxon>
        <taxon>Chordata</taxon>
        <taxon>Craniata</taxon>
        <taxon>Vertebrata</taxon>
        <taxon>Euteleostomi</taxon>
        <taxon>Amphibia</taxon>
        <taxon>Batrachia</taxon>
        <taxon>Anura</taxon>
        <taxon>Neobatrachia</taxon>
        <taxon>Ranoidea</taxon>
        <taxon>Ranidae</taxon>
        <taxon>Aquarana</taxon>
    </lineage>
</organism>
<name>A0A2G9RRN7_AQUCT</name>
<evidence type="ECO:0000256" key="1">
    <source>
        <dbReference type="ARBA" id="ARBA00004613"/>
    </source>
</evidence>
<dbReference type="AlphaFoldDB" id="A0A2G9RRN7"/>
<dbReference type="PANTHER" id="PTHR14066:SF2">
    <property type="entry name" value="NATRIURETIC PEPTIDES A"/>
    <property type="match status" value="1"/>
</dbReference>
<dbReference type="GO" id="GO:0005615">
    <property type="term" value="C:extracellular space"/>
    <property type="evidence" value="ECO:0007669"/>
    <property type="project" value="TreeGrafter"/>
</dbReference>
<gene>
    <name evidence="7" type="ORF">AB205_0140370</name>
</gene>
<keyword evidence="6" id="KW-0732">Signal</keyword>
<evidence type="ECO:0000256" key="5">
    <source>
        <dbReference type="RuleBase" id="RU003686"/>
    </source>
</evidence>
<dbReference type="GO" id="GO:0006182">
    <property type="term" value="P:cGMP biosynthetic process"/>
    <property type="evidence" value="ECO:0007669"/>
    <property type="project" value="TreeGrafter"/>
</dbReference>
<keyword evidence="8" id="KW-1185">Reference proteome</keyword>
<dbReference type="GO" id="GO:0007168">
    <property type="term" value="P:receptor guanylyl cyclase signaling pathway"/>
    <property type="evidence" value="ECO:0007669"/>
    <property type="project" value="TreeGrafter"/>
</dbReference>
<keyword evidence="3 5" id="KW-0838">Vasoactive</keyword>
<evidence type="ECO:0000256" key="6">
    <source>
        <dbReference type="SAM" id="SignalP"/>
    </source>
</evidence>
<dbReference type="Proteomes" id="UP000228934">
    <property type="component" value="Unassembled WGS sequence"/>
</dbReference>
<reference evidence="8" key="1">
    <citation type="journal article" date="2017" name="Nat. Commun.">
        <title>The North American bullfrog draft genome provides insight into hormonal regulation of long noncoding RNA.</title>
        <authorList>
            <person name="Hammond S.A."/>
            <person name="Warren R.L."/>
            <person name="Vandervalk B.P."/>
            <person name="Kucuk E."/>
            <person name="Khan H."/>
            <person name="Gibb E.A."/>
            <person name="Pandoh P."/>
            <person name="Kirk H."/>
            <person name="Zhao Y."/>
            <person name="Jones M."/>
            <person name="Mungall A.J."/>
            <person name="Coope R."/>
            <person name="Pleasance S."/>
            <person name="Moore R.A."/>
            <person name="Holt R.A."/>
            <person name="Round J.M."/>
            <person name="Ohora S."/>
            <person name="Walle B.V."/>
            <person name="Veldhoen N."/>
            <person name="Helbing C.C."/>
            <person name="Birol I."/>
        </authorList>
    </citation>
    <scope>NUCLEOTIDE SEQUENCE [LARGE SCALE GENOMIC DNA]</scope>
</reference>
<dbReference type="InterPro" id="IPR030480">
    <property type="entry name" value="Natr_peptide_CS"/>
</dbReference>
<dbReference type="SMART" id="SM00183">
    <property type="entry name" value="NAT_PEP"/>
    <property type="match status" value="1"/>
</dbReference>
<dbReference type="Pfam" id="PF00212">
    <property type="entry name" value="ANP"/>
    <property type="match status" value="1"/>
</dbReference>
<dbReference type="InterPro" id="IPR050787">
    <property type="entry name" value="Natriuretic_peptide"/>
</dbReference>
<sequence length="185" mass="20287">MGTSFVGYLTFVLLLLALTKVRGGPAYNSPLSSDLSDLKVTSLGLQRRSSARVVVLTLMHTVIPHMCGLNGIYICGRDLHGLLERLEDRLPVEEVETPVQDIFAPNYDSADSSNSAPSLTVEAARPGADMMYNRGSWTQQEKSSPLRNKLRELLNAPRSMRRSSDCFGSRIDRIGAQSGMGCGRR</sequence>
<dbReference type="GO" id="GO:0007218">
    <property type="term" value="P:neuropeptide signaling pathway"/>
    <property type="evidence" value="ECO:0007669"/>
    <property type="project" value="TreeGrafter"/>
</dbReference>
<comment type="subcellular location">
    <subcellularLocation>
        <location evidence="1 5">Secreted</location>
    </subcellularLocation>
</comment>
<dbReference type="GO" id="GO:0097746">
    <property type="term" value="P:blood vessel diameter maintenance"/>
    <property type="evidence" value="ECO:0007669"/>
    <property type="project" value="UniProtKB-KW"/>
</dbReference>
<dbReference type="GO" id="GO:0005737">
    <property type="term" value="C:cytoplasm"/>
    <property type="evidence" value="ECO:0007669"/>
    <property type="project" value="TreeGrafter"/>
</dbReference>
<feature type="chain" id="PRO_5013708476" evidence="6">
    <location>
        <begin position="24"/>
        <end position="185"/>
    </location>
</feature>
<dbReference type="GO" id="GO:0005179">
    <property type="term" value="F:hormone activity"/>
    <property type="evidence" value="ECO:0007669"/>
    <property type="project" value="InterPro"/>
</dbReference>
<dbReference type="GO" id="GO:0019934">
    <property type="term" value="P:cGMP-mediated signaling"/>
    <property type="evidence" value="ECO:0007669"/>
    <property type="project" value="TreeGrafter"/>
</dbReference>
<dbReference type="PRINTS" id="PR00710">
    <property type="entry name" value="NATPEPTIDES"/>
</dbReference>
<keyword evidence="4" id="KW-1015">Disulfide bond</keyword>
<comment type="similarity">
    <text evidence="5">Belongs to the natriuretic peptide family.</text>
</comment>
<dbReference type="OrthoDB" id="8865096at2759"/>
<dbReference type="GO" id="GO:0003085">
    <property type="term" value="P:negative regulation of systemic arterial blood pressure"/>
    <property type="evidence" value="ECO:0007669"/>
    <property type="project" value="TreeGrafter"/>
</dbReference>
<dbReference type="PROSITE" id="PS00263">
    <property type="entry name" value="NATRIURETIC_PEPTIDE"/>
    <property type="match status" value="1"/>
</dbReference>
<evidence type="ECO:0000313" key="8">
    <source>
        <dbReference type="Proteomes" id="UP000228934"/>
    </source>
</evidence>
<feature type="signal peptide" evidence="6">
    <location>
        <begin position="1"/>
        <end position="23"/>
    </location>
</feature>
<evidence type="ECO:0000256" key="3">
    <source>
        <dbReference type="ARBA" id="ARBA00022858"/>
    </source>
</evidence>
<dbReference type="GO" id="GO:0051427">
    <property type="term" value="F:hormone receptor binding"/>
    <property type="evidence" value="ECO:0007669"/>
    <property type="project" value="TreeGrafter"/>
</dbReference>
<evidence type="ECO:0000313" key="7">
    <source>
        <dbReference type="EMBL" id="PIO30540.1"/>
    </source>
</evidence>
<feature type="non-terminal residue" evidence="7">
    <location>
        <position position="185"/>
    </location>
</feature>